<accession>V4JIG7</accession>
<proteinExistence type="inferred from homology"/>
<dbReference type="Proteomes" id="UP000017820">
    <property type="component" value="Unassembled WGS sequence"/>
</dbReference>
<sequence>MAPIVILVMPIMDTTSRLIMLLEVVEQGSFSKAAELRNIDRSVISKQISKLEEELGVRLLNRTTRSFSLTAAGAEMVKKAAELRLLLQDTVQMAENYHQEARGLLRITSSSYLGKYYLMPVINDFQKRFPQVTIELRLDDRVIDMVSEGFDLAFRVGEPRDSSLIARKIARNRMLILATPQFIETYGEPKKMADLAELPAAAYTSNHIRFESISYIDEKGKQREQPINPVFKSNDGEALLEKVLSHNAFCTAPAFFFADHVDHEQLVPMLTDVNLPDYSAMYAVYPHRDLPVRTRLFLDAARHYIGEPIPRWEHNIPRINEIYQPK</sequence>
<dbReference type="Gene3D" id="3.40.190.290">
    <property type="match status" value="1"/>
</dbReference>
<dbReference type="SUPFAM" id="SSF53850">
    <property type="entry name" value="Periplasmic binding protein-like II"/>
    <property type="match status" value="1"/>
</dbReference>
<protein>
    <submittedName>
        <fullName evidence="6">Transcriptional regulator</fullName>
    </submittedName>
</protein>
<comment type="similarity">
    <text evidence="1">Belongs to the LysR transcriptional regulatory family.</text>
</comment>
<dbReference type="FunFam" id="1.10.10.10:FF:000001">
    <property type="entry name" value="LysR family transcriptional regulator"/>
    <property type="match status" value="1"/>
</dbReference>
<dbReference type="PATRIC" id="fig|1353533.3.peg.1139"/>
<dbReference type="EMBL" id="AUSV01000013">
    <property type="protein sequence ID" value="ESP94702.1"/>
    <property type="molecule type" value="Genomic_DNA"/>
</dbReference>
<dbReference type="GO" id="GO:0003700">
    <property type="term" value="F:DNA-binding transcription factor activity"/>
    <property type="evidence" value="ECO:0007669"/>
    <property type="project" value="InterPro"/>
</dbReference>
<dbReference type="PROSITE" id="PS50931">
    <property type="entry name" value="HTH_LYSR"/>
    <property type="match status" value="1"/>
</dbReference>
<dbReference type="GO" id="GO:0043565">
    <property type="term" value="F:sequence-specific DNA binding"/>
    <property type="evidence" value="ECO:0007669"/>
    <property type="project" value="TreeGrafter"/>
</dbReference>
<dbReference type="PANTHER" id="PTHR30537">
    <property type="entry name" value="HTH-TYPE TRANSCRIPTIONAL REGULATOR"/>
    <property type="match status" value="1"/>
</dbReference>
<dbReference type="InterPro" id="IPR000847">
    <property type="entry name" value="LysR_HTH_N"/>
</dbReference>
<dbReference type="Pfam" id="PF03466">
    <property type="entry name" value="LysR_substrate"/>
    <property type="match status" value="1"/>
</dbReference>
<organism evidence="6 7">
    <name type="scientific">Pseudoalteromonas luteoviolacea (strain 2ta16)</name>
    <dbReference type="NCBI Taxonomy" id="1353533"/>
    <lineage>
        <taxon>Bacteria</taxon>
        <taxon>Pseudomonadati</taxon>
        <taxon>Pseudomonadota</taxon>
        <taxon>Gammaproteobacteria</taxon>
        <taxon>Alteromonadales</taxon>
        <taxon>Pseudoalteromonadaceae</taxon>
        <taxon>Pseudoalteromonas</taxon>
    </lineage>
</organism>
<dbReference type="PANTHER" id="PTHR30537:SF5">
    <property type="entry name" value="HTH-TYPE TRANSCRIPTIONAL ACTIVATOR TTDR-RELATED"/>
    <property type="match status" value="1"/>
</dbReference>
<dbReference type="InterPro" id="IPR058163">
    <property type="entry name" value="LysR-type_TF_proteobact-type"/>
</dbReference>
<comment type="caution">
    <text evidence="6">The sequence shown here is derived from an EMBL/GenBank/DDBJ whole genome shotgun (WGS) entry which is preliminary data.</text>
</comment>
<evidence type="ECO:0000256" key="3">
    <source>
        <dbReference type="ARBA" id="ARBA00023125"/>
    </source>
</evidence>
<reference evidence="6 7" key="1">
    <citation type="submission" date="2013-07" db="EMBL/GenBank/DDBJ databases">
        <title>Draft genome sequence of Pseudoalteromonas luteoviolacea 2ta16.</title>
        <authorList>
            <person name="Allen E.E."/>
            <person name="Azam F."/>
            <person name="Podell S."/>
        </authorList>
    </citation>
    <scope>NUCLEOTIDE SEQUENCE [LARGE SCALE GENOMIC DNA]</scope>
    <source>
        <strain evidence="6 7">2ta16</strain>
    </source>
</reference>
<dbReference type="SUPFAM" id="SSF46785">
    <property type="entry name" value="Winged helix' DNA-binding domain"/>
    <property type="match status" value="1"/>
</dbReference>
<dbReference type="CDD" id="cd08422">
    <property type="entry name" value="PBP2_CrgA_like"/>
    <property type="match status" value="1"/>
</dbReference>
<keyword evidence="3" id="KW-0238">DNA-binding</keyword>
<evidence type="ECO:0000259" key="5">
    <source>
        <dbReference type="PROSITE" id="PS50931"/>
    </source>
</evidence>
<gene>
    <name evidence="6" type="ORF">PL2TA16_00702</name>
</gene>
<dbReference type="AlphaFoldDB" id="V4JIG7"/>
<evidence type="ECO:0000256" key="2">
    <source>
        <dbReference type="ARBA" id="ARBA00023015"/>
    </source>
</evidence>
<dbReference type="InterPro" id="IPR005119">
    <property type="entry name" value="LysR_subst-bd"/>
</dbReference>
<dbReference type="Pfam" id="PF00126">
    <property type="entry name" value="HTH_1"/>
    <property type="match status" value="1"/>
</dbReference>
<keyword evidence="2" id="KW-0805">Transcription regulation</keyword>
<dbReference type="GO" id="GO:0006351">
    <property type="term" value="P:DNA-templated transcription"/>
    <property type="evidence" value="ECO:0007669"/>
    <property type="project" value="TreeGrafter"/>
</dbReference>
<evidence type="ECO:0000313" key="6">
    <source>
        <dbReference type="EMBL" id="ESP94702.1"/>
    </source>
</evidence>
<feature type="domain" description="HTH lysR-type" evidence="5">
    <location>
        <begin position="13"/>
        <end position="70"/>
    </location>
</feature>
<name>V4JIG7_PSEL2</name>
<keyword evidence="4" id="KW-0804">Transcription</keyword>
<evidence type="ECO:0000256" key="4">
    <source>
        <dbReference type="ARBA" id="ARBA00023163"/>
    </source>
</evidence>
<dbReference type="InterPro" id="IPR036390">
    <property type="entry name" value="WH_DNA-bd_sf"/>
</dbReference>
<dbReference type="Gene3D" id="1.10.10.10">
    <property type="entry name" value="Winged helix-like DNA-binding domain superfamily/Winged helix DNA-binding domain"/>
    <property type="match status" value="1"/>
</dbReference>
<evidence type="ECO:0000313" key="7">
    <source>
        <dbReference type="Proteomes" id="UP000017820"/>
    </source>
</evidence>
<evidence type="ECO:0000256" key="1">
    <source>
        <dbReference type="ARBA" id="ARBA00009437"/>
    </source>
</evidence>
<dbReference type="InterPro" id="IPR036388">
    <property type="entry name" value="WH-like_DNA-bd_sf"/>
</dbReference>